<organism evidence="4 5">
    <name type="scientific">Burkholderia ambifaria IOP40-10</name>
    <dbReference type="NCBI Taxonomy" id="396596"/>
    <lineage>
        <taxon>Bacteria</taxon>
        <taxon>Pseudomonadati</taxon>
        <taxon>Pseudomonadota</taxon>
        <taxon>Betaproteobacteria</taxon>
        <taxon>Burkholderiales</taxon>
        <taxon>Burkholderiaceae</taxon>
        <taxon>Burkholderia</taxon>
        <taxon>Burkholderia cepacia complex</taxon>
    </lineage>
</organism>
<dbReference type="Gene3D" id="3.60.21.10">
    <property type="match status" value="1"/>
</dbReference>
<feature type="domain" description="Calcineurin-like phosphoesterase" evidence="3">
    <location>
        <begin position="1"/>
        <end position="178"/>
    </location>
</feature>
<dbReference type="PANTHER" id="PTHR42850">
    <property type="entry name" value="METALLOPHOSPHOESTERASE"/>
    <property type="match status" value="1"/>
</dbReference>
<evidence type="ECO:0000256" key="1">
    <source>
        <dbReference type="ARBA" id="ARBA00008950"/>
    </source>
</evidence>
<accession>B1FCD7</accession>
<evidence type="ECO:0000259" key="3">
    <source>
        <dbReference type="Pfam" id="PF12850"/>
    </source>
</evidence>
<dbReference type="Proteomes" id="UP000005463">
    <property type="component" value="Unassembled WGS sequence"/>
</dbReference>
<gene>
    <name evidence="4" type="ORF">BamIOP4010DRAFT_1696</name>
</gene>
<dbReference type="SUPFAM" id="SSF56300">
    <property type="entry name" value="Metallo-dependent phosphatases"/>
    <property type="match status" value="1"/>
</dbReference>
<dbReference type="InterPro" id="IPR029052">
    <property type="entry name" value="Metallo-depent_PP-like"/>
</dbReference>
<dbReference type="Pfam" id="PF12850">
    <property type="entry name" value="Metallophos_2"/>
    <property type="match status" value="1"/>
</dbReference>
<dbReference type="InterPro" id="IPR050126">
    <property type="entry name" value="Ap4A_hydrolase"/>
</dbReference>
<sequence>MKIAALSDIHGNLAALDAVLDDVRRRGADLIVNLGDIVSGALHPAETADRLIALDLPTIKGNHERQLLSGDRETMRLSDRWAHDTLRDDHRAWIAALPERLTLDDDVLMVHGTPASDLVYFLETVTADGCRAATPDEIARRAGDEPASLILCGHTHVPRIAKLDDGRLIVNPGSVGLQAYTDDQPHPHRIETGSPHARYAMVSRTPAGWHAEFHAVEYDWHTAADTAAARQRAAATTGPSRCAPAGADGSSPVHPTPFTGKPIRHARCVRQHRILATARERLAHPAARRIVGYPGFGDTRRDPAVDAHLQRA</sequence>
<dbReference type="PANTHER" id="PTHR42850:SF2">
    <property type="entry name" value="BLL5683 PROTEIN"/>
    <property type="match status" value="1"/>
</dbReference>
<evidence type="ECO:0000256" key="2">
    <source>
        <dbReference type="SAM" id="MobiDB-lite"/>
    </source>
</evidence>
<comment type="similarity">
    <text evidence="1">Belongs to the metallophosphoesterase superfamily. YfcE family.</text>
</comment>
<dbReference type="GO" id="GO:0005737">
    <property type="term" value="C:cytoplasm"/>
    <property type="evidence" value="ECO:0007669"/>
    <property type="project" value="TreeGrafter"/>
</dbReference>
<feature type="region of interest" description="Disordered" evidence="2">
    <location>
        <begin position="232"/>
        <end position="261"/>
    </location>
</feature>
<reference evidence="4 5" key="1">
    <citation type="submission" date="2008-03" db="EMBL/GenBank/DDBJ databases">
        <title>Sequencing of the draft genome and assembly of Burkholderia ambifaria IOP40-10.</title>
        <authorList>
            <consortium name="US DOE Joint Genome Institute (JGI-PGF)"/>
            <person name="Copeland A."/>
            <person name="Lucas S."/>
            <person name="Lapidus A."/>
            <person name="Glavina del Rio T."/>
            <person name="Dalin E."/>
            <person name="Tice H."/>
            <person name="Bruce D."/>
            <person name="Goodwin L."/>
            <person name="Pitluck S."/>
            <person name="Larimer F."/>
            <person name="Land M.L."/>
            <person name="Hauser L."/>
            <person name="Tiedje J."/>
            <person name="Richardson P."/>
        </authorList>
    </citation>
    <scope>NUCLEOTIDE SEQUENCE [LARGE SCALE GENOMIC DNA]</scope>
    <source>
        <strain evidence="4 5">IOP40-10</strain>
    </source>
</reference>
<protein>
    <submittedName>
        <fullName evidence="4">Metallophosphoesterase</fullName>
    </submittedName>
</protein>
<comment type="caution">
    <text evidence="4">The sequence shown here is derived from an EMBL/GenBank/DDBJ whole genome shotgun (WGS) entry which is preliminary data.</text>
</comment>
<name>B1FCD7_9BURK</name>
<evidence type="ECO:0000313" key="5">
    <source>
        <dbReference type="Proteomes" id="UP000005463"/>
    </source>
</evidence>
<dbReference type="GO" id="GO:0016791">
    <property type="term" value="F:phosphatase activity"/>
    <property type="evidence" value="ECO:0007669"/>
    <property type="project" value="TreeGrafter"/>
</dbReference>
<proteinExistence type="inferred from homology"/>
<dbReference type="AlphaFoldDB" id="B1FCD7"/>
<dbReference type="EMBL" id="ABLC01000028">
    <property type="protein sequence ID" value="EDT04758.1"/>
    <property type="molecule type" value="Genomic_DNA"/>
</dbReference>
<evidence type="ECO:0000313" key="4">
    <source>
        <dbReference type="EMBL" id="EDT04758.1"/>
    </source>
</evidence>
<dbReference type="InterPro" id="IPR024654">
    <property type="entry name" value="Calcineurin-like_PHP_lpxH"/>
</dbReference>
<dbReference type="PATRIC" id="fig|396596.7.peg.6149"/>